<dbReference type="GO" id="GO:0031966">
    <property type="term" value="C:mitochondrial membrane"/>
    <property type="evidence" value="ECO:0007669"/>
    <property type="project" value="UniProtKB-SubCell"/>
</dbReference>
<sequence length="119" mass="13564">MFFPTMLISIILAFILLFVYNSVSYDTYTDMGEKASAFECGFDPISNSRSPFSTRFFMLIVIFLIFDVEVALIFPILSMTSYFTSTTSLLSFSFFIFLLVLTLGTFHEMNEGALDWISS</sequence>
<keyword evidence="7 9" id="KW-0472">Membrane</keyword>
<dbReference type="EC" id="7.1.1.2" evidence="9"/>
<comment type="similarity">
    <text evidence="2 9">Belongs to the complex I subunit 3 family.</text>
</comment>
<evidence type="ECO:0000256" key="5">
    <source>
        <dbReference type="ARBA" id="ARBA00022692"/>
    </source>
</evidence>
<evidence type="ECO:0000256" key="3">
    <source>
        <dbReference type="ARBA" id="ARBA00021007"/>
    </source>
</evidence>
<evidence type="ECO:0000256" key="2">
    <source>
        <dbReference type="ARBA" id="ARBA00008472"/>
    </source>
</evidence>
<dbReference type="Pfam" id="PF00507">
    <property type="entry name" value="Oxidored_q4"/>
    <property type="match status" value="1"/>
</dbReference>
<evidence type="ECO:0000256" key="4">
    <source>
        <dbReference type="ARBA" id="ARBA00022448"/>
    </source>
</evidence>
<dbReference type="InterPro" id="IPR000440">
    <property type="entry name" value="NADH_UbQ/plastoQ_OxRdtase_su3"/>
</dbReference>
<evidence type="ECO:0000256" key="8">
    <source>
        <dbReference type="ARBA" id="ARBA00049551"/>
    </source>
</evidence>
<dbReference type="PANTHER" id="PTHR11058:SF9">
    <property type="entry name" value="NADH-UBIQUINONE OXIDOREDUCTASE CHAIN 3"/>
    <property type="match status" value="1"/>
</dbReference>
<keyword evidence="9" id="KW-0520">NAD</keyword>
<keyword evidence="9" id="KW-1278">Translocase</keyword>
<gene>
    <name evidence="10" type="primary">ND3</name>
</gene>
<evidence type="ECO:0000256" key="7">
    <source>
        <dbReference type="ARBA" id="ARBA00023136"/>
    </source>
</evidence>
<dbReference type="Gene3D" id="1.20.58.1610">
    <property type="entry name" value="NADH:ubiquinone/plastoquinone oxidoreductase, chain 3"/>
    <property type="match status" value="1"/>
</dbReference>
<reference evidence="10" key="1">
    <citation type="journal article" date="2011" name="Mar. Genomics">
        <title>Crawling through time: Transition of snails to slugs dating back to the Paleozoic, based on mitochondrial phylogenomics.</title>
        <authorList>
            <person name="Medina M."/>
            <person name="Lal S."/>
            <person name="Valles Y."/>
            <person name="Takaoka T.L."/>
            <person name="Dayrat B.A."/>
            <person name="Boore J.L."/>
            <person name="Gosliner T."/>
        </authorList>
    </citation>
    <scope>NUCLEOTIDE SEQUENCE</scope>
</reference>
<dbReference type="GO" id="GO:0008137">
    <property type="term" value="F:NADH dehydrogenase (ubiquinone) activity"/>
    <property type="evidence" value="ECO:0007669"/>
    <property type="project" value="UniProtKB-UniRule"/>
</dbReference>
<dbReference type="EMBL" id="DQ991935">
    <property type="protein sequence ID" value="ABL09068.1"/>
    <property type="molecule type" value="Genomic_DNA"/>
</dbReference>
<comment type="function">
    <text evidence="9">Core subunit of the mitochondrial membrane respiratory chain NADH dehydrogenase (Complex I) which catalyzes electron transfer from NADH through the respiratory chain, using ubiquinone as an electron acceptor. Essential for the catalytic activity of complex I.</text>
</comment>
<dbReference type="PANTHER" id="PTHR11058">
    <property type="entry name" value="NADH-UBIQUINONE OXIDOREDUCTASE CHAIN 3"/>
    <property type="match status" value="1"/>
</dbReference>
<comment type="subcellular location">
    <subcellularLocation>
        <location evidence="1">Membrane</location>
    </subcellularLocation>
    <subcellularLocation>
        <location evidence="9">Mitochondrion membrane</location>
        <topology evidence="9">Multi-pass membrane protein</topology>
    </subcellularLocation>
</comment>
<organism evidence="10">
    <name type="scientific">Odontoglaja guamensis</name>
    <dbReference type="NCBI Taxonomy" id="259595"/>
    <lineage>
        <taxon>Eukaryota</taxon>
        <taxon>Metazoa</taxon>
        <taxon>Spiralia</taxon>
        <taxon>Lophotrochozoa</taxon>
        <taxon>Mollusca</taxon>
        <taxon>Gastropoda</taxon>
        <taxon>Heterobranchia</taxon>
        <taxon>Euthyneura</taxon>
        <taxon>Tectipleura</taxon>
        <taxon>Cephalaspidea</taxon>
        <taxon>Philinoidea</taxon>
        <taxon>Aglajidae</taxon>
        <taxon>Odontoglaja</taxon>
    </lineage>
</organism>
<dbReference type="InterPro" id="IPR038430">
    <property type="entry name" value="NDAH_ubi_oxred_su3_sf"/>
</dbReference>
<keyword evidence="6 9" id="KW-1133">Transmembrane helix</keyword>
<keyword evidence="4 9" id="KW-0813">Transport</keyword>
<geneLocation type="mitochondrion" evidence="10"/>
<keyword evidence="9" id="KW-0249">Electron transport</keyword>
<accession>E6Y1B5</accession>
<keyword evidence="9" id="KW-0830">Ubiquinone</keyword>
<keyword evidence="5 9" id="KW-0812">Transmembrane</keyword>
<proteinExistence type="inferred from homology"/>
<dbReference type="AlphaFoldDB" id="E6Y1B5"/>
<feature type="transmembrane region" description="Helical" evidence="9">
    <location>
        <begin position="89"/>
        <end position="106"/>
    </location>
</feature>
<comment type="catalytic activity">
    <reaction evidence="8 9">
        <text>a ubiquinone + NADH + 5 H(+)(in) = a ubiquinol + NAD(+) + 4 H(+)(out)</text>
        <dbReference type="Rhea" id="RHEA:29091"/>
        <dbReference type="Rhea" id="RHEA-COMP:9565"/>
        <dbReference type="Rhea" id="RHEA-COMP:9566"/>
        <dbReference type="ChEBI" id="CHEBI:15378"/>
        <dbReference type="ChEBI" id="CHEBI:16389"/>
        <dbReference type="ChEBI" id="CHEBI:17976"/>
        <dbReference type="ChEBI" id="CHEBI:57540"/>
        <dbReference type="ChEBI" id="CHEBI:57945"/>
        <dbReference type="EC" id="7.1.1.2"/>
    </reaction>
</comment>
<feature type="transmembrane region" description="Helical" evidence="9">
    <location>
        <begin position="56"/>
        <end position="77"/>
    </location>
</feature>
<keyword evidence="9" id="KW-0679">Respiratory chain</keyword>
<protein>
    <recommendedName>
        <fullName evidence="3 9">NADH-ubiquinone oxidoreductase chain 3</fullName>
        <ecNumber evidence="9">7.1.1.2</ecNumber>
    </recommendedName>
</protein>
<evidence type="ECO:0000256" key="9">
    <source>
        <dbReference type="RuleBase" id="RU003640"/>
    </source>
</evidence>
<name>E6Y1B5_9GAST</name>
<keyword evidence="9 10" id="KW-0496">Mitochondrion</keyword>
<evidence type="ECO:0000313" key="10">
    <source>
        <dbReference type="EMBL" id="ABL09068.1"/>
    </source>
</evidence>
<evidence type="ECO:0000256" key="6">
    <source>
        <dbReference type="ARBA" id="ARBA00022989"/>
    </source>
</evidence>
<dbReference type="GO" id="GO:0030964">
    <property type="term" value="C:NADH dehydrogenase complex"/>
    <property type="evidence" value="ECO:0007669"/>
    <property type="project" value="TreeGrafter"/>
</dbReference>
<evidence type="ECO:0000256" key="1">
    <source>
        <dbReference type="ARBA" id="ARBA00004370"/>
    </source>
</evidence>